<feature type="transmembrane region" description="Helical" evidence="1">
    <location>
        <begin position="176"/>
        <end position="194"/>
    </location>
</feature>
<dbReference type="EMBL" id="QQWO01000002">
    <property type="protein sequence ID" value="RSV07139.1"/>
    <property type="molecule type" value="Genomic_DNA"/>
</dbReference>
<evidence type="ECO:0000313" key="3">
    <source>
        <dbReference type="EMBL" id="APR54621.1"/>
    </source>
</evidence>
<dbReference type="EMBL" id="QQYZ01000008">
    <property type="protein sequence ID" value="RSY85543.1"/>
    <property type="molecule type" value="Genomic_DNA"/>
</dbReference>
<evidence type="ECO:0000313" key="5">
    <source>
        <dbReference type="EMBL" id="RSY85543.1"/>
    </source>
</evidence>
<feature type="transmembrane region" description="Helical" evidence="1">
    <location>
        <begin position="101"/>
        <end position="123"/>
    </location>
</feature>
<evidence type="ECO:0000259" key="2">
    <source>
        <dbReference type="Pfam" id="PF01757"/>
    </source>
</evidence>
<dbReference type="STRING" id="93064.BRX40_21285"/>
<dbReference type="OrthoDB" id="9796461at2"/>
<reference evidence="3" key="1">
    <citation type="submission" date="2016-12" db="EMBL/GenBank/DDBJ databases">
        <title>Whole genome sequencing of Sphingomonas koreensis.</title>
        <authorList>
            <person name="Conlan S."/>
            <person name="Thomas P.J."/>
            <person name="Mullikin J."/>
            <person name="Palmore T.N."/>
            <person name="Frank K.M."/>
            <person name="Segre J.A."/>
        </authorList>
    </citation>
    <scope>NUCLEOTIDE SEQUENCE</scope>
    <source>
        <strain evidence="3">ABOJV</strain>
    </source>
</reference>
<dbReference type="GO" id="GO:0016747">
    <property type="term" value="F:acyltransferase activity, transferring groups other than amino-acyl groups"/>
    <property type="evidence" value="ECO:0007669"/>
    <property type="project" value="InterPro"/>
</dbReference>
<gene>
    <name evidence="3" type="ORF">BRX40_21285</name>
    <name evidence="4" type="ORF">CA257_03880</name>
    <name evidence="5" type="ORF">DAH66_10795</name>
</gene>
<keyword evidence="4" id="KW-0012">Acyltransferase</keyword>
<reference evidence="6" key="2">
    <citation type="submission" date="2016-12" db="EMBL/GenBank/DDBJ databases">
        <title>Whole genome sequencing of Sphingomonas sp. ABOJV.</title>
        <authorList>
            <person name="Conlan S."/>
            <person name="Thomas P.J."/>
            <person name="Mullikin J."/>
            <person name="Palmore T.N."/>
            <person name="Frank K.M."/>
            <person name="Segre J.A."/>
        </authorList>
    </citation>
    <scope>NUCLEOTIDE SEQUENCE [LARGE SCALE GENOMIC DNA]</scope>
    <source>
        <strain evidence="6">ABOJV</strain>
    </source>
</reference>
<evidence type="ECO:0000256" key="1">
    <source>
        <dbReference type="SAM" id="Phobius"/>
    </source>
</evidence>
<feature type="domain" description="Acyltransferase 3" evidence="2">
    <location>
        <begin position="20"/>
        <end position="356"/>
    </location>
</feature>
<dbReference type="RefSeq" id="WP_066573196.1">
    <property type="nucleotide sequence ID" value="NZ_CP018820.1"/>
</dbReference>
<feature type="transmembrane region" description="Helical" evidence="1">
    <location>
        <begin position="243"/>
        <end position="262"/>
    </location>
</feature>
<reference evidence="7 8" key="3">
    <citation type="submission" date="2018-07" db="EMBL/GenBank/DDBJ databases">
        <title>Genomic and Epidemiologic Investigation of an Indolent Hospital Outbreak.</title>
        <authorList>
            <person name="Johnson R.C."/>
            <person name="Deming C."/>
            <person name="Conlan S."/>
            <person name="Zellmer C.J."/>
            <person name="Michelin A.V."/>
            <person name="Lee-Lin S."/>
            <person name="Thomas P.J."/>
            <person name="Park M."/>
            <person name="Weingarten R.A."/>
            <person name="Less J."/>
            <person name="Dekker J.P."/>
            <person name="Frank K.M."/>
            <person name="Musser K.A."/>
            <person name="Mcquiston J.R."/>
            <person name="Henderson D.K."/>
            <person name="Lau A.F."/>
            <person name="Palmore T.N."/>
            <person name="Segre J.A."/>
        </authorList>
    </citation>
    <scope>NUCLEOTIDE SEQUENCE [LARGE SCALE GENOMIC DNA]</scope>
    <source>
        <strain evidence="5 8">SK-CDC1_0717</strain>
        <strain evidence="4 7">SK-NIH.Env10_0317</strain>
    </source>
</reference>
<dbReference type="GeneID" id="44135104"/>
<feature type="transmembrane region" description="Helical" evidence="1">
    <location>
        <begin position="268"/>
        <end position="288"/>
    </location>
</feature>
<accession>A0A1L6JFA3</accession>
<dbReference type="Proteomes" id="UP000286681">
    <property type="component" value="Unassembled WGS sequence"/>
</dbReference>
<dbReference type="InterPro" id="IPR002656">
    <property type="entry name" value="Acyl_transf_3_dom"/>
</dbReference>
<organism evidence="3 6">
    <name type="scientific">Sphingomonas koreensis</name>
    <dbReference type="NCBI Taxonomy" id="93064"/>
    <lineage>
        <taxon>Bacteria</taxon>
        <taxon>Pseudomonadati</taxon>
        <taxon>Pseudomonadota</taxon>
        <taxon>Alphaproteobacteria</taxon>
        <taxon>Sphingomonadales</taxon>
        <taxon>Sphingomonadaceae</taxon>
        <taxon>Sphingomonas</taxon>
    </lineage>
</organism>
<dbReference type="Proteomes" id="UP000185161">
    <property type="component" value="Chromosome"/>
</dbReference>
<feature type="transmembrane region" description="Helical" evidence="1">
    <location>
        <begin position="143"/>
        <end position="164"/>
    </location>
</feature>
<feature type="transmembrane region" description="Helical" evidence="1">
    <location>
        <begin position="214"/>
        <end position="231"/>
    </location>
</feature>
<name>A0A1L6JFA3_9SPHN</name>
<sequence length="399" mass="43847">MTGNDPAGRAGAAAVNPAFLYMDALRAVLALVVAFGHIWALLIADYRPTDDLLVKSLYLAAGFGHPAVILFFVLSGFWITRSILLTPPARWTWSGYLKDRLVRLLLVVVPALLLGGLFDFAGVATSSPTHLGQTGSYVLPRSVATYLTLPDFLGNLVFLQGLVVAPFGSNGPLWSLAYEFWFYIWFPALWFALTQRRFSFALLTLALGIVYPDLFFHFLSWLFGTLLFLVYRWCEANRTRVGAIRDTLWLPGALLFVATLAWGRTGAFAAEDPVLAFSFAMLLLGLLLRRTPALPGIAHLARYGRETSFSLYAIHFPLMALATAALIAAERLPPDPQAIAWALAILAASAFAAWGFARGTESHTARVRDWLGRATSAGTQRLAATESGMVLGRRRHDRR</sequence>
<proteinExistence type="predicted"/>
<evidence type="ECO:0000313" key="6">
    <source>
        <dbReference type="Proteomes" id="UP000185161"/>
    </source>
</evidence>
<dbReference type="PANTHER" id="PTHR23028">
    <property type="entry name" value="ACETYLTRANSFERASE"/>
    <property type="match status" value="1"/>
</dbReference>
<feature type="transmembrane region" description="Helical" evidence="1">
    <location>
        <begin position="24"/>
        <end position="44"/>
    </location>
</feature>
<evidence type="ECO:0000313" key="8">
    <source>
        <dbReference type="Proteomes" id="UP000287746"/>
    </source>
</evidence>
<feature type="transmembrane region" description="Helical" evidence="1">
    <location>
        <begin position="309"/>
        <end position="327"/>
    </location>
</feature>
<keyword evidence="5" id="KW-0808">Transferase</keyword>
<protein>
    <submittedName>
        <fullName evidence="4">Acyltransferase</fullName>
    </submittedName>
</protein>
<dbReference type="Proteomes" id="UP000287746">
    <property type="component" value="Unassembled WGS sequence"/>
</dbReference>
<dbReference type="Pfam" id="PF01757">
    <property type="entry name" value="Acyl_transf_3"/>
    <property type="match status" value="1"/>
</dbReference>
<keyword evidence="1" id="KW-0812">Transmembrane</keyword>
<feature type="transmembrane region" description="Helical" evidence="1">
    <location>
        <begin position="56"/>
        <end position="80"/>
    </location>
</feature>
<feature type="transmembrane region" description="Helical" evidence="1">
    <location>
        <begin position="339"/>
        <end position="357"/>
    </location>
</feature>
<evidence type="ECO:0000313" key="4">
    <source>
        <dbReference type="EMBL" id="RSV07139.1"/>
    </source>
</evidence>
<evidence type="ECO:0000313" key="7">
    <source>
        <dbReference type="Proteomes" id="UP000286681"/>
    </source>
</evidence>
<dbReference type="EMBL" id="CP018820">
    <property type="protein sequence ID" value="APR54621.1"/>
    <property type="molecule type" value="Genomic_DNA"/>
</dbReference>
<dbReference type="AlphaFoldDB" id="A0A1L6JFA3"/>
<dbReference type="InterPro" id="IPR050879">
    <property type="entry name" value="Acyltransferase_3"/>
</dbReference>
<keyword evidence="1" id="KW-0472">Membrane</keyword>
<dbReference type="KEGG" id="skr:BRX40_21285"/>
<keyword evidence="1" id="KW-1133">Transmembrane helix</keyword>
<keyword evidence="6" id="KW-1185">Reference proteome</keyword>